<dbReference type="PANTHER" id="PTHR42756:SF1">
    <property type="entry name" value="TRANSCRIPTIONAL REPRESSOR OF EMRAB OPERON"/>
    <property type="match status" value="1"/>
</dbReference>
<dbReference type="PANTHER" id="PTHR42756">
    <property type="entry name" value="TRANSCRIPTIONAL REGULATOR, MARR"/>
    <property type="match status" value="1"/>
</dbReference>
<gene>
    <name evidence="5" type="ORF">KQI88_08445</name>
</gene>
<dbReference type="InterPro" id="IPR000835">
    <property type="entry name" value="HTH_MarR-typ"/>
</dbReference>
<name>A0ABS6G242_9FIRM</name>
<dbReference type="Pfam" id="PF01047">
    <property type="entry name" value="MarR"/>
    <property type="match status" value="1"/>
</dbReference>
<keyword evidence="1" id="KW-0805">Transcription regulation</keyword>
<comment type="caution">
    <text evidence="5">The sequence shown here is derived from an EMBL/GenBank/DDBJ whole genome shotgun (WGS) entry which is preliminary data.</text>
</comment>
<evidence type="ECO:0000313" key="6">
    <source>
        <dbReference type="Proteomes" id="UP000779508"/>
    </source>
</evidence>
<reference evidence="5 6" key="1">
    <citation type="submission" date="2021-06" db="EMBL/GenBank/DDBJ databases">
        <authorList>
            <person name="Sun Q."/>
            <person name="Li D."/>
        </authorList>
    </citation>
    <scope>NUCLEOTIDE SEQUENCE [LARGE SCALE GENOMIC DNA]</scope>
    <source>
        <strain evidence="5 6">MSJ-5</strain>
    </source>
</reference>
<sequence>MDFHDPDSLQHIFYQVIRLHHQRSHMLLDKVGVYPGQPFLLFALYHRNGQSQKDLANKLNIKASTIATMVKRMEKVGLIERRQDFEDQRVSRVYITEKGMEVCKEVDKIRKVIEIESFSNFTEEEQMLLRRLLMQMRDNLKKVCHNS</sequence>
<feature type="domain" description="HTH marR-type" evidence="4">
    <location>
        <begin position="6"/>
        <end position="138"/>
    </location>
</feature>
<dbReference type="PROSITE" id="PS50995">
    <property type="entry name" value="HTH_MARR_2"/>
    <property type="match status" value="1"/>
</dbReference>
<accession>A0ABS6G242</accession>
<evidence type="ECO:0000256" key="1">
    <source>
        <dbReference type="ARBA" id="ARBA00023015"/>
    </source>
</evidence>
<protein>
    <submittedName>
        <fullName evidence="5">MarR family transcriptional regulator</fullName>
    </submittedName>
</protein>
<dbReference type="RefSeq" id="WP_216416214.1">
    <property type="nucleotide sequence ID" value="NZ_JAHLQK010000003.1"/>
</dbReference>
<evidence type="ECO:0000256" key="2">
    <source>
        <dbReference type="ARBA" id="ARBA00023125"/>
    </source>
</evidence>
<evidence type="ECO:0000259" key="4">
    <source>
        <dbReference type="PROSITE" id="PS50995"/>
    </source>
</evidence>
<keyword evidence="2" id="KW-0238">DNA-binding</keyword>
<keyword evidence="6" id="KW-1185">Reference proteome</keyword>
<evidence type="ECO:0000256" key="3">
    <source>
        <dbReference type="ARBA" id="ARBA00023163"/>
    </source>
</evidence>
<dbReference type="Proteomes" id="UP000779508">
    <property type="component" value="Unassembled WGS sequence"/>
</dbReference>
<keyword evidence="3" id="KW-0804">Transcription</keyword>
<proteinExistence type="predicted"/>
<organism evidence="5 6">
    <name type="scientific">Alkaliphilus flagellatus</name>
    <dbReference type="NCBI Taxonomy" id="2841507"/>
    <lineage>
        <taxon>Bacteria</taxon>
        <taxon>Bacillati</taxon>
        <taxon>Bacillota</taxon>
        <taxon>Clostridia</taxon>
        <taxon>Peptostreptococcales</taxon>
        <taxon>Natronincolaceae</taxon>
        <taxon>Alkaliphilus</taxon>
    </lineage>
</organism>
<dbReference type="EMBL" id="JAHLQK010000003">
    <property type="protein sequence ID" value="MBU5676443.1"/>
    <property type="molecule type" value="Genomic_DNA"/>
</dbReference>
<evidence type="ECO:0000313" key="5">
    <source>
        <dbReference type="EMBL" id="MBU5676443.1"/>
    </source>
</evidence>
<dbReference type="SMART" id="SM00347">
    <property type="entry name" value="HTH_MARR"/>
    <property type="match status" value="1"/>
</dbReference>